<organism evidence="1 2">
    <name type="scientific">Trichonephila clavipes</name>
    <name type="common">Golden silk orbweaver</name>
    <name type="synonym">Nephila clavipes</name>
    <dbReference type="NCBI Taxonomy" id="2585209"/>
    <lineage>
        <taxon>Eukaryota</taxon>
        <taxon>Metazoa</taxon>
        <taxon>Ecdysozoa</taxon>
        <taxon>Arthropoda</taxon>
        <taxon>Chelicerata</taxon>
        <taxon>Arachnida</taxon>
        <taxon>Araneae</taxon>
        <taxon>Araneomorphae</taxon>
        <taxon>Entelegynae</taxon>
        <taxon>Araneoidea</taxon>
        <taxon>Nephilidae</taxon>
        <taxon>Trichonephila</taxon>
    </lineage>
</organism>
<dbReference type="Proteomes" id="UP000887159">
    <property type="component" value="Unassembled WGS sequence"/>
</dbReference>
<dbReference type="EMBL" id="BMAU01021426">
    <property type="protein sequence ID" value="GFY34607.1"/>
    <property type="molecule type" value="Genomic_DNA"/>
</dbReference>
<reference evidence="1" key="1">
    <citation type="submission" date="2020-08" db="EMBL/GenBank/DDBJ databases">
        <title>Multicomponent nature underlies the extraordinary mechanical properties of spider dragline silk.</title>
        <authorList>
            <person name="Kono N."/>
            <person name="Nakamura H."/>
            <person name="Mori M."/>
            <person name="Yoshida Y."/>
            <person name="Ohtoshi R."/>
            <person name="Malay A.D."/>
            <person name="Moran D.A.P."/>
            <person name="Tomita M."/>
            <person name="Numata K."/>
            <person name="Arakawa K."/>
        </authorList>
    </citation>
    <scope>NUCLEOTIDE SEQUENCE</scope>
</reference>
<dbReference type="AlphaFoldDB" id="A0A8X7BLC0"/>
<accession>A0A8X7BLC0</accession>
<name>A0A8X7BLC0_TRICX</name>
<protein>
    <submittedName>
        <fullName evidence="1">Uncharacterized protein</fullName>
    </submittedName>
</protein>
<keyword evidence="2" id="KW-1185">Reference proteome</keyword>
<gene>
    <name evidence="1" type="ORF">TNCV_1372981</name>
</gene>
<proteinExistence type="predicted"/>
<sequence>MPAMIRYLDHWATAAPIRRSERRNCMYTKDPTGLWRGLGYTIRSETYAIPSLDKFNVHRSLTRRVISGTGLAATIRYLDH</sequence>
<evidence type="ECO:0000313" key="1">
    <source>
        <dbReference type="EMBL" id="GFY34607.1"/>
    </source>
</evidence>
<evidence type="ECO:0000313" key="2">
    <source>
        <dbReference type="Proteomes" id="UP000887159"/>
    </source>
</evidence>
<comment type="caution">
    <text evidence="1">The sequence shown here is derived from an EMBL/GenBank/DDBJ whole genome shotgun (WGS) entry which is preliminary data.</text>
</comment>